<dbReference type="Proteomes" id="UP001428817">
    <property type="component" value="Unassembled WGS sequence"/>
</dbReference>
<keyword evidence="12" id="KW-1185">Reference proteome</keyword>
<evidence type="ECO:0000256" key="7">
    <source>
        <dbReference type="ARBA" id="ARBA00022989"/>
    </source>
</evidence>
<dbReference type="InterPro" id="IPR051084">
    <property type="entry name" value="H+-coupled_symporters"/>
</dbReference>
<feature type="transmembrane region" description="Helical" evidence="9">
    <location>
        <begin position="331"/>
        <end position="356"/>
    </location>
</feature>
<keyword evidence="7 9" id="KW-1133">Transmembrane helix</keyword>
<evidence type="ECO:0000256" key="3">
    <source>
        <dbReference type="ARBA" id="ARBA00022448"/>
    </source>
</evidence>
<dbReference type="PROSITE" id="PS00216">
    <property type="entry name" value="SUGAR_TRANSPORT_1"/>
    <property type="match status" value="1"/>
</dbReference>
<gene>
    <name evidence="11" type="ORF">GCM10023321_31630</name>
</gene>
<organism evidence="11 12">
    <name type="scientific">Pseudonocardia eucalypti</name>
    <dbReference type="NCBI Taxonomy" id="648755"/>
    <lineage>
        <taxon>Bacteria</taxon>
        <taxon>Bacillati</taxon>
        <taxon>Actinomycetota</taxon>
        <taxon>Actinomycetes</taxon>
        <taxon>Pseudonocardiales</taxon>
        <taxon>Pseudonocardiaceae</taxon>
        <taxon>Pseudonocardia</taxon>
    </lineage>
</organism>
<dbReference type="PROSITE" id="PS50850">
    <property type="entry name" value="MFS"/>
    <property type="match status" value="1"/>
</dbReference>
<dbReference type="SUPFAM" id="SSF103473">
    <property type="entry name" value="MFS general substrate transporter"/>
    <property type="match status" value="1"/>
</dbReference>
<reference evidence="12" key="1">
    <citation type="journal article" date="2019" name="Int. J. Syst. Evol. Microbiol.">
        <title>The Global Catalogue of Microorganisms (GCM) 10K type strain sequencing project: providing services to taxonomists for standard genome sequencing and annotation.</title>
        <authorList>
            <consortium name="The Broad Institute Genomics Platform"/>
            <consortium name="The Broad Institute Genome Sequencing Center for Infectious Disease"/>
            <person name="Wu L."/>
            <person name="Ma J."/>
        </authorList>
    </citation>
    <scope>NUCLEOTIDE SEQUENCE [LARGE SCALE GENOMIC DNA]</scope>
    <source>
        <strain evidence="12">JCM 18303</strain>
    </source>
</reference>
<sequence length="425" mass="44720">MTTSVAPGKSVNRRALLGLGLGNTVEWYDWQVYGLLAALIGPHFFPAADPVSATLNALAVFAVGFAARPFGGMLLGTVADRVGRRTVMLVSVGIMAVSTVVIAVLPTYQQIGPWAGIILVACRLAQGLSTGVEAPLGTAYAAELAPGQEGRYAGGMISMFVNFGVVGAPLVAFLASSVLGDAAMAEWGWRVPFVVGALLGVVVIYLRRALPETLHEGEEAPKESAGEVWREVGRHWAGLLAIVFVVGAVQAYSYAWNVGLPNLARGTFREDPTTVYGLTTLVGLIMIIGAPLVGRWADRVRLSRAYLAARVLAVPTVFLMLAYAAPGIGTLATVLLVGGVVLTLNMTLYNVVSVSLMPRTCRASGCGIGYGIGVALFGGTASYLLVWLQRGGLGWVFPVYLAVLCVISVALYVFARRKGEVYVGE</sequence>
<keyword evidence="5 9" id="KW-0812">Transmembrane</keyword>
<dbReference type="InterPro" id="IPR020846">
    <property type="entry name" value="MFS_dom"/>
</dbReference>
<proteinExistence type="inferred from homology"/>
<feature type="transmembrane region" description="Helical" evidence="9">
    <location>
        <begin position="87"/>
        <end position="105"/>
    </location>
</feature>
<dbReference type="Pfam" id="PF07690">
    <property type="entry name" value="MFS_1"/>
    <property type="match status" value="1"/>
</dbReference>
<comment type="subcellular location">
    <subcellularLocation>
        <location evidence="1">Cell membrane</location>
        <topology evidence="1">Multi-pass membrane protein</topology>
    </subcellularLocation>
</comment>
<feature type="transmembrane region" description="Helical" evidence="9">
    <location>
        <begin position="395"/>
        <end position="415"/>
    </location>
</feature>
<feature type="transmembrane region" description="Helical" evidence="9">
    <location>
        <begin position="275"/>
        <end position="293"/>
    </location>
</feature>
<evidence type="ECO:0000313" key="11">
    <source>
        <dbReference type="EMBL" id="GAA5156239.1"/>
    </source>
</evidence>
<evidence type="ECO:0000256" key="8">
    <source>
        <dbReference type="ARBA" id="ARBA00023136"/>
    </source>
</evidence>
<keyword evidence="6" id="KW-0769">Symport</keyword>
<feature type="transmembrane region" description="Helical" evidence="9">
    <location>
        <begin position="236"/>
        <end position="255"/>
    </location>
</feature>
<evidence type="ECO:0000313" key="12">
    <source>
        <dbReference type="Proteomes" id="UP001428817"/>
    </source>
</evidence>
<feature type="transmembrane region" description="Helical" evidence="9">
    <location>
        <begin position="111"/>
        <end position="132"/>
    </location>
</feature>
<evidence type="ECO:0000256" key="1">
    <source>
        <dbReference type="ARBA" id="ARBA00004651"/>
    </source>
</evidence>
<dbReference type="PANTHER" id="PTHR43528">
    <property type="entry name" value="ALPHA-KETOGLUTARATE PERMEASE"/>
    <property type="match status" value="1"/>
</dbReference>
<dbReference type="InterPro" id="IPR036259">
    <property type="entry name" value="MFS_trans_sf"/>
</dbReference>
<feature type="transmembrane region" description="Helical" evidence="9">
    <location>
        <begin position="53"/>
        <end position="75"/>
    </location>
</feature>
<feature type="transmembrane region" description="Helical" evidence="9">
    <location>
        <begin position="305"/>
        <end position="325"/>
    </location>
</feature>
<dbReference type="InterPro" id="IPR011701">
    <property type="entry name" value="MFS"/>
</dbReference>
<evidence type="ECO:0000256" key="5">
    <source>
        <dbReference type="ARBA" id="ARBA00022692"/>
    </source>
</evidence>
<dbReference type="PANTHER" id="PTHR43528:SF1">
    <property type="entry name" value="ALPHA-KETOGLUTARATE PERMEASE"/>
    <property type="match status" value="1"/>
</dbReference>
<keyword evidence="8 9" id="KW-0472">Membrane</keyword>
<evidence type="ECO:0000256" key="2">
    <source>
        <dbReference type="ARBA" id="ARBA00008240"/>
    </source>
</evidence>
<dbReference type="EMBL" id="BAABJP010000010">
    <property type="protein sequence ID" value="GAA5156239.1"/>
    <property type="molecule type" value="Genomic_DNA"/>
</dbReference>
<comment type="similarity">
    <text evidence="2">Belongs to the major facilitator superfamily. Metabolite:H+ Symporter (MHS) family (TC 2.A.1.6) family.</text>
</comment>
<evidence type="ECO:0000256" key="4">
    <source>
        <dbReference type="ARBA" id="ARBA00022475"/>
    </source>
</evidence>
<evidence type="ECO:0000259" key="10">
    <source>
        <dbReference type="PROSITE" id="PS50850"/>
    </source>
</evidence>
<evidence type="ECO:0000256" key="9">
    <source>
        <dbReference type="SAM" id="Phobius"/>
    </source>
</evidence>
<comment type="caution">
    <text evidence="11">The sequence shown here is derived from an EMBL/GenBank/DDBJ whole genome shotgun (WGS) entry which is preliminary data.</text>
</comment>
<feature type="transmembrane region" description="Helical" evidence="9">
    <location>
        <begin position="187"/>
        <end position="206"/>
    </location>
</feature>
<keyword evidence="3" id="KW-0813">Transport</keyword>
<name>A0ABP9Q8K5_9PSEU</name>
<dbReference type="RefSeq" id="WP_185064179.1">
    <property type="nucleotide sequence ID" value="NZ_BAABJP010000010.1"/>
</dbReference>
<feature type="transmembrane region" description="Helical" evidence="9">
    <location>
        <begin position="368"/>
        <end position="389"/>
    </location>
</feature>
<feature type="transmembrane region" description="Helical" evidence="9">
    <location>
        <begin position="152"/>
        <end position="175"/>
    </location>
</feature>
<protein>
    <submittedName>
        <fullName evidence="11">MFS transporter</fullName>
    </submittedName>
</protein>
<accession>A0ABP9Q8K5</accession>
<dbReference type="InterPro" id="IPR005829">
    <property type="entry name" value="Sugar_transporter_CS"/>
</dbReference>
<evidence type="ECO:0000256" key="6">
    <source>
        <dbReference type="ARBA" id="ARBA00022847"/>
    </source>
</evidence>
<feature type="domain" description="Major facilitator superfamily (MFS) profile" evidence="10">
    <location>
        <begin position="15"/>
        <end position="420"/>
    </location>
</feature>
<keyword evidence="4" id="KW-1003">Cell membrane</keyword>
<dbReference type="Gene3D" id="1.20.1250.20">
    <property type="entry name" value="MFS general substrate transporter like domains"/>
    <property type="match status" value="2"/>
</dbReference>